<reference evidence="3" key="1">
    <citation type="journal article" date="2014" name="Int. J. Syst. Evol. Microbiol.">
        <title>Complete genome sequence of Corynebacterium casei LMG S-19264T (=DSM 44701T), isolated from a smear-ripened cheese.</title>
        <authorList>
            <consortium name="US DOE Joint Genome Institute (JGI-PGF)"/>
            <person name="Walter F."/>
            <person name="Albersmeier A."/>
            <person name="Kalinowski J."/>
            <person name="Ruckert C."/>
        </authorList>
    </citation>
    <scope>NUCLEOTIDE SEQUENCE</scope>
    <source>
        <strain evidence="3">KCTC 42651</strain>
    </source>
</reference>
<dbReference type="PANTHER" id="PTHR38034:SF1">
    <property type="entry name" value="INNER MEMBRANE PROTEIN YPJD"/>
    <property type="match status" value="1"/>
</dbReference>
<feature type="transmembrane region" description="Helical" evidence="1">
    <location>
        <begin position="60"/>
        <end position="83"/>
    </location>
</feature>
<evidence type="ECO:0000313" key="4">
    <source>
        <dbReference type="Proteomes" id="UP000630353"/>
    </source>
</evidence>
<keyword evidence="1" id="KW-0472">Membrane</keyword>
<evidence type="ECO:0000256" key="1">
    <source>
        <dbReference type="SAM" id="Phobius"/>
    </source>
</evidence>
<feature type="transmembrane region" description="Helical" evidence="1">
    <location>
        <begin position="237"/>
        <end position="255"/>
    </location>
</feature>
<accession>A0A918XRN1</accession>
<dbReference type="GO" id="GO:0017004">
    <property type="term" value="P:cytochrome complex assembly"/>
    <property type="evidence" value="ECO:0007669"/>
    <property type="project" value="InterPro"/>
</dbReference>
<keyword evidence="1" id="KW-1133">Transmembrane helix</keyword>
<feature type="transmembrane region" description="Helical" evidence="1">
    <location>
        <begin position="121"/>
        <end position="147"/>
    </location>
</feature>
<dbReference type="Pfam" id="PF01578">
    <property type="entry name" value="Cytochrom_C_asm"/>
    <property type="match status" value="1"/>
</dbReference>
<dbReference type="GO" id="GO:0020037">
    <property type="term" value="F:heme binding"/>
    <property type="evidence" value="ECO:0007669"/>
    <property type="project" value="InterPro"/>
</dbReference>
<evidence type="ECO:0000313" key="3">
    <source>
        <dbReference type="EMBL" id="GHD47444.1"/>
    </source>
</evidence>
<organism evidence="3 4">
    <name type="scientific">Thalassobaculum fulvum</name>
    <dbReference type="NCBI Taxonomy" id="1633335"/>
    <lineage>
        <taxon>Bacteria</taxon>
        <taxon>Pseudomonadati</taxon>
        <taxon>Pseudomonadota</taxon>
        <taxon>Alphaproteobacteria</taxon>
        <taxon>Rhodospirillales</taxon>
        <taxon>Thalassobaculaceae</taxon>
        <taxon>Thalassobaculum</taxon>
    </lineage>
</organism>
<dbReference type="EMBL" id="BMZS01000003">
    <property type="protein sequence ID" value="GHD47444.1"/>
    <property type="molecule type" value="Genomic_DNA"/>
</dbReference>
<sequence length="264" mass="27317">MSLALHLSALAALVPAALLAVRPVSGSGPRLWLALAVAAAGAFGWSAVRLSGHWDPNLGVALWISVAASIVVFAAVVAVRPWAGRLVSLLGPYLLVMAILGTLTDEPAPEGAVAALPGGWVIVHILVSLATYALATVAAVAGLAVTLKERALKAKREGGWRGSLPSVVDADQLQFQLLLIALVVLGLGIATGMVLELDETGRLLVLDHKTILTFASFAVVAAVLALHAWSDLRGRRAARAVLVVYLLLTLAYPGVKAVHSLLLA</sequence>
<proteinExistence type="predicted"/>
<feature type="transmembrane region" description="Helical" evidence="1">
    <location>
        <begin position="177"/>
        <end position="195"/>
    </location>
</feature>
<gene>
    <name evidence="3" type="ORF">GCM10017083_17830</name>
</gene>
<dbReference type="Proteomes" id="UP000630353">
    <property type="component" value="Unassembled WGS sequence"/>
</dbReference>
<dbReference type="PANTHER" id="PTHR38034">
    <property type="entry name" value="INNER MEMBRANE PROTEIN YPJD"/>
    <property type="match status" value="1"/>
</dbReference>
<comment type="caution">
    <text evidence="3">The sequence shown here is derived from an EMBL/GenBank/DDBJ whole genome shotgun (WGS) entry which is preliminary data.</text>
</comment>
<dbReference type="RefSeq" id="WP_189988578.1">
    <property type="nucleotide sequence ID" value="NZ_BMZS01000003.1"/>
</dbReference>
<name>A0A918XRN1_9PROT</name>
<dbReference type="InterPro" id="IPR002541">
    <property type="entry name" value="Cyt_c_assembly"/>
</dbReference>
<reference evidence="3" key="2">
    <citation type="submission" date="2020-09" db="EMBL/GenBank/DDBJ databases">
        <authorList>
            <person name="Sun Q."/>
            <person name="Kim S."/>
        </authorList>
    </citation>
    <scope>NUCLEOTIDE SEQUENCE</scope>
    <source>
        <strain evidence="3">KCTC 42651</strain>
    </source>
</reference>
<keyword evidence="4" id="KW-1185">Reference proteome</keyword>
<feature type="transmembrane region" description="Helical" evidence="1">
    <location>
        <begin position="210"/>
        <end position="230"/>
    </location>
</feature>
<dbReference type="AlphaFoldDB" id="A0A918XRN1"/>
<evidence type="ECO:0000259" key="2">
    <source>
        <dbReference type="Pfam" id="PF01578"/>
    </source>
</evidence>
<keyword evidence="1" id="KW-0812">Transmembrane</keyword>
<dbReference type="GO" id="GO:0005886">
    <property type="term" value="C:plasma membrane"/>
    <property type="evidence" value="ECO:0007669"/>
    <property type="project" value="TreeGrafter"/>
</dbReference>
<feature type="domain" description="Cytochrome c assembly protein" evidence="2">
    <location>
        <begin position="63"/>
        <end position="260"/>
    </location>
</feature>
<protein>
    <submittedName>
        <fullName evidence="3">Cytochrome c biogenesis protein</fullName>
    </submittedName>
</protein>
<dbReference type="InterPro" id="IPR052372">
    <property type="entry name" value="YpjD/HemX"/>
</dbReference>
<feature type="transmembrane region" description="Helical" evidence="1">
    <location>
        <begin position="30"/>
        <end position="48"/>
    </location>
</feature>